<dbReference type="InterPro" id="IPR041793">
    <property type="entry name" value="MyoVII_FERM_C1"/>
</dbReference>
<evidence type="ECO:0000259" key="13">
    <source>
        <dbReference type="PROSITE" id="PS50002"/>
    </source>
</evidence>
<keyword evidence="9 12" id="KW-0505">Motor protein</keyword>
<dbReference type="InterPro" id="IPR019748">
    <property type="entry name" value="FERM_central"/>
</dbReference>
<dbReference type="Gene3D" id="2.30.29.30">
    <property type="entry name" value="Pleckstrin-homology domain (PH domain)/Phosphotyrosine-binding domain (PTB)"/>
    <property type="match status" value="2"/>
</dbReference>
<evidence type="ECO:0000256" key="1">
    <source>
        <dbReference type="ARBA" id="ARBA00004496"/>
    </source>
</evidence>
<reference evidence="17" key="1">
    <citation type="journal article" date="2018" name="J. ISSAAS">
        <title>Multi-scale coordination of planar cell polarity in planarians.</title>
        <authorList>
            <person name="Vu H.T.-K."/>
            <person name="Mansour S."/>
            <person name="Kuecken M."/>
            <person name="Blasse C."/>
            <person name="Basquin C."/>
            <person name="Azimzadeh J."/>
            <person name="Myers E.W."/>
            <person name="Brusch L."/>
            <person name="Rink J.C."/>
        </authorList>
    </citation>
    <scope>NUCLEOTIDE SEQUENCE</scope>
    <source>
        <strain evidence="17">CIW4</strain>
    </source>
</reference>
<dbReference type="InterPro" id="IPR002404">
    <property type="entry name" value="IRS_PTB"/>
</dbReference>
<dbReference type="Gene3D" id="2.30.30.40">
    <property type="entry name" value="SH3 Domains"/>
    <property type="match status" value="1"/>
</dbReference>
<dbReference type="GO" id="GO:0005737">
    <property type="term" value="C:cytoplasm"/>
    <property type="evidence" value="ECO:0007669"/>
    <property type="project" value="UniProtKB-SubCell"/>
</dbReference>
<evidence type="ECO:0000256" key="8">
    <source>
        <dbReference type="ARBA" id="ARBA00023123"/>
    </source>
</evidence>
<dbReference type="InterPro" id="IPR038185">
    <property type="entry name" value="MyTH4_dom_sf"/>
</dbReference>
<keyword evidence="10 12" id="KW-0009">Actin-binding</keyword>
<dbReference type="InterPro" id="IPR001609">
    <property type="entry name" value="Myosin_head_motor_dom-like"/>
</dbReference>
<dbReference type="GO" id="GO:0003774">
    <property type="term" value="F:cytoskeletal motor activity"/>
    <property type="evidence" value="ECO:0007669"/>
    <property type="project" value="UniProtKB-UniRule"/>
</dbReference>
<dbReference type="InterPro" id="IPR011993">
    <property type="entry name" value="PH-like_dom_sf"/>
</dbReference>
<accession>A0A481MTN9</accession>
<protein>
    <submittedName>
        <fullName evidence="17">Dach-1</fullName>
    </submittedName>
</protein>
<feature type="domain" description="MyTH4" evidence="15">
    <location>
        <begin position="1034"/>
        <end position="1277"/>
    </location>
</feature>
<dbReference type="InterPro" id="IPR000299">
    <property type="entry name" value="FERM_domain"/>
</dbReference>
<comment type="subcellular location">
    <subcellularLocation>
        <location evidence="1">Cytoplasm</location>
    </subcellularLocation>
</comment>
<dbReference type="FunFam" id="2.30.29.30:FF:000075">
    <property type="entry name" value="unconventional myosin-VIIa"/>
    <property type="match status" value="1"/>
</dbReference>
<dbReference type="PANTHER" id="PTHR22692:SF33">
    <property type="entry name" value="MYOSIN"/>
    <property type="match status" value="1"/>
</dbReference>
<dbReference type="SUPFAM" id="SSF54236">
    <property type="entry name" value="Ubiquitin-like"/>
    <property type="match status" value="2"/>
</dbReference>
<dbReference type="GO" id="GO:0016459">
    <property type="term" value="C:myosin complex"/>
    <property type="evidence" value="ECO:0007669"/>
    <property type="project" value="UniProtKB-KW"/>
</dbReference>
<dbReference type="CDD" id="cd13199">
    <property type="entry name" value="FERM_C2_MyoVII"/>
    <property type="match status" value="1"/>
</dbReference>
<feature type="domain" description="Myosin motor" evidence="16">
    <location>
        <begin position="65"/>
        <end position="751"/>
    </location>
</feature>
<dbReference type="SUPFAM" id="SSF47031">
    <property type="entry name" value="Second domain of FERM"/>
    <property type="match status" value="2"/>
</dbReference>
<dbReference type="PROSITE" id="PS50096">
    <property type="entry name" value="IQ"/>
    <property type="match status" value="2"/>
</dbReference>
<dbReference type="CDD" id="cd17092">
    <property type="entry name" value="FERM1_F1_Myosin-VII"/>
    <property type="match status" value="1"/>
</dbReference>
<evidence type="ECO:0000256" key="11">
    <source>
        <dbReference type="PROSITE-ProRule" id="PRU00192"/>
    </source>
</evidence>
<dbReference type="Gene3D" id="3.40.850.10">
    <property type="entry name" value="Kinesin motor domain"/>
    <property type="match status" value="1"/>
</dbReference>
<feature type="domain" description="FERM" evidence="14">
    <location>
        <begin position="1879"/>
        <end position="2181"/>
    </location>
</feature>
<dbReference type="InterPro" id="IPR051567">
    <property type="entry name" value="Unconventional_Myosin_ATPase"/>
</dbReference>
<dbReference type="GO" id="GO:0120025">
    <property type="term" value="C:plasma membrane bounded cell projection"/>
    <property type="evidence" value="ECO:0007669"/>
    <property type="project" value="UniProtKB-ARBA"/>
</dbReference>
<evidence type="ECO:0000259" key="15">
    <source>
        <dbReference type="PROSITE" id="PS51016"/>
    </source>
</evidence>
<dbReference type="Gene3D" id="1.20.58.530">
    <property type="match status" value="1"/>
</dbReference>
<evidence type="ECO:0000256" key="10">
    <source>
        <dbReference type="ARBA" id="ARBA00023203"/>
    </source>
</evidence>
<dbReference type="InterPro" id="IPR000048">
    <property type="entry name" value="IQ_motif_EF-hand-BS"/>
</dbReference>
<keyword evidence="4" id="KW-0963">Cytoplasm</keyword>
<dbReference type="Gene3D" id="1.20.80.10">
    <property type="match status" value="2"/>
</dbReference>
<dbReference type="Pfam" id="PF21998">
    <property type="entry name" value="FERM_C1_MyoVII"/>
    <property type="match status" value="1"/>
</dbReference>
<dbReference type="InterPro" id="IPR027417">
    <property type="entry name" value="P-loop_NTPase"/>
</dbReference>
<evidence type="ECO:0000256" key="4">
    <source>
        <dbReference type="ARBA" id="ARBA00022490"/>
    </source>
</evidence>
<dbReference type="InterPro" id="IPR019749">
    <property type="entry name" value="Band_41_domain"/>
</dbReference>
<dbReference type="InterPro" id="IPR000857">
    <property type="entry name" value="MyTH4_dom"/>
</dbReference>
<dbReference type="InterPro" id="IPR041794">
    <property type="entry name" value="MyoVII_FERM_C2"/>
</dbReference>
<evidence type="ECO:0000313" key="17">
    <source>
        <dbReference type="EMBL" id="QAU32668.1"/>
    </source>
</evidence>
<dbReference type="GO" id="GO:0003779">
    <property type="term" value="F:actin binding"/>
    <property type="evidence" value="ECO:0007669"/>
    <property type="project" value="UniProtKB-KW"/>
</dbReference>
<evidence type="ECO:0000256" key="5">
    <source>
        <dbReference type="ARBA" id="ARBA00022737"/>
    </source>
</evidence>
<name>A0A481MTN9_SCHMD</name>
<dbReference type="SMART" id="SM00139">
    <property type="entry name" value="MyTH4"/>
    <property type="match status" value="2"/>
</dbReference>
<dbReference type="CDD" id="cd13198">
    <property type="entry name" value="FERM_C1_MyoVII"/>
    <property type="match status" value="1"/>
</dbReference>
<dbReference type="SMART" id="SM00015">
    <property type="entry name" value="IQ"/>
    <property type="match status" value="4"/>
</dbReference>
<dbReference type="Gene3D" id="1.20.120.720">
    <property type="entry name" value="Myosin VI head, motor domain, U50 subdomain"/>
    <property type="match status" value="1"/>
</dbReference>
<dbReference type="InterPro" id="IPR029071">
    <property type="entry name" value="Ubiquitin-like_domsf"/>
</dbReference>
<dbReference type="InterPro" id="IPR035963">
    <property type="entry name" value="FERM_2"/>
</dbReference>
<feature type="region of interest" description="Actin-binding" evidence="12">
    <location>
        <begin position="629"/>
        <end position="651"/>
    </location>
</feature>
<dbReference type="CDD" id="cd17093">
    <property type="entry name" value="FERM2_F1_Myosin-VII"/>
    <property type="match status" value="1"/>
</dbReference>
<feature type="domain" description="SH3" evidence="13">
    <location>
        <begin position="1588"/>
        <end position="1655"/>
    </location>
</feature>
<evidence type="ECO:0000256" key="12">
    <source>
        <dbReference type="PROSITE-ProRule" id="PRU00782"/>
    </source>
</evidence>
<dbReference type="InterPro" id="IPR001452">
    <property type="entry name" value="SH3_domain"/>
</dbReference>
<evidence type="ECO:0000259" key="14">
    <source>
        <dbReference type="PROSITE" id="PS50057"/>
    </source>
</evidence>
<dbReference type="PROSITE" id="PS50057">
    <property type="entry name" value="FERM_3"/>
    <property type="match status" value="2"/>
</dbReference>
<organism evidence="17">
    <name type="scientific">Schmidtea mediterranea</name>
    <name type="common">Freshwater planarian flatworm</name>
    <dbReference type="NCBI Taxonomy" id="79327"/>
    <lineage>
        <taxon>Eukaryota</taxon>
        <taxon>Metazoa</taxon>
        <taxon>Spiralia</taxon>
        <taxon>Lophotrochozoa</taxon>
        <taxon>Platyhelminthes</taxon>
        <taxon>Rhabditophora</taxon>
        <taxon>Seriata</taxon>
        <taxon>Tricladida</taxon>
        <taxon>Continenticola</taxon>
        <taxon>Geoplanoidea</taxon>
        <taxon>Dugesiidae</taxon>
        <taxon>Schmidtea</taxon>
    </lineage>
</organism>
<dbReference type="InterPro" id="IPR036028">
    <property type="entry name" value="SH3-like_dom_sf"/>
</dbReference>
<dbReference type="EMBL" id="MH253612">
    <property type="protein sequence ID" value="QAU32668.1"/>
    <property type="molecule type" value="mRNA"/>
</dbReference>
<dbReference type="SMART" id="SM00295">
    <property type="entry name" value="B41"/>
    <property type="match status" value="2"/>
</dbReference>
<dbReference type="SMART" id="SM00242">
    <property type="entry name" value="MYSc"/>
    <property type="match status" value="1"/>
</dbReference>
<dbReference type="InterPro" id="IPR014352">
    <property type="entry name" value="FERM/acyl-CoA-bd_prot_sf"/>
</dbReference>
<dbReference type="Pfam" id="PF24123">
    <property type="entry name" value="Myosin_VII_N"/>
    <property type="match status" value="1"/>
</dbReference>
<dbReference type="Pfam" id="PF02174">
    <property type="entry name" value="IRS"/>
    <property type="match status" value="1"/>
</dbReference>
<dbReference type="SUPFAM" id="SSF50044">
    <property type="entry name" value="SH3-domain"/>
    <property type="match status" value="1"/>
</dbReference>
<dbReference type="PROSITE" id="PS51456">
    <property type="entry name" value="MYOSIN_MOTOR"/>
    <property type="match status" value="1"/>
</dbReference>
<dbReference type="Gene3D" id="1.20.5.190">
    <property type="match status" value="2"/>
</dbReference>
<dbReference type="Gene3D" id="3.10.20.90">
    <property type="entry name" value="Phosphatidylinositol 3-kinase Catalytic Subunit, Chain A, domain 1"/>
    <property type="match status" value="2"/>
</dbReference>
<dbReference type="InterPro" id="IPR036961">
    <property type="entry name" value="Kinesin_motor_dom_sf"/>
</dbReference>
<dbReference type="Gene3D" id="6.20.240.20">
    <property type="match status" value="1"/>
</dbReference>
<evidence type="ECO:0000256" key="9">
    <source>
        <dbReference type="ARBA" id="ARBA00023175"/>
    </source>
</evidence>
<dbReference type="InterPro" id="IPR036106">
    <property type="entry name" value="MYSc_Myo7"/>
</dbReference>
<feature type="domain" description="MyTH4" evidence="15">
    <location>
        <begin position="1727"/>
        <end position="1874"/>
    </location>
</feature>
<comment type="similarity">
    <text evidence="2 12">Belongs to the TRAFAC class myosin-kinesin ATPase superfamily. Myosin family.</text>
</comment>
<evidence type="ECO:0000256" key="2">
    <source>
        <dbReference type="ARBA" id="ARBA00008314"/>
    </source>
</evidence>
<dbReference type="SMART" id="SM00326">
    <property type="entry name" value="SH3"/>
    <property type="match status" value="1"/>
</dbReference>
<dbReference type="InterPro" id="IPR057130">
    <property type="entry name" value="Myosin_VII_N"/>
</dbReference>
<feature type="binding site" evidence="12">
    <location>
        <begin position="158"/>
        <end position="165"/>
    </location>
    <ligand>
        <name>ATP</name>
        <dbReference type="ChEBI" id="CHEBI:30616"/>
    </ligand>
</feature>
<dbReference type="CDD" id="cd14473">
    <property type="entry name" value="FERM_B-lobe"/>
    <property type="match status" value="2"/>
</dbReference>
<dbReference type="PRINTS" id="PR00193">
    <property type="entry name" value="MYOSINHEAVY"/>
</dbReference>
<keyword evidence="7 12" id="KW-0067">ATP-binding</keyword>
<dbReference type="Pfam" id="PF21989">
    <property type="entry name" value="RA_2"/>
    <property type="match status" value="2"/>
</dbReference>
<dbReference type="Gene3D" id="1.10.10.820">
    <property type="match status" value="1"/>
</dbReference>
<dbReference type="Pfam" id="PF00612">
    <property type="entry name" value="IQ"/>
    <property type="match status" value="2"/>
</dbReference>
<dbReference type="PROSITE" id="PS51016">
    <property type="entry name" value="MYTH4"/>
    <property type="match status" value="2"/>
</dbReference>
<dbReference type="SUPFAM" id="SSF50729">
    <property type="entry name" value="PH domain-like"/>
    <property type="match status" value="1"/>
</dbReference>
<evidence type="ECO:0000256" key="6">
    <source>
        <dbReference type="ARBA" id="ARBA00022741"/>
    </source>
</evidence>
<feature type="domain" description="FERM" evidence="14">
    <location>
        <begin position="1282"/>
        <end position="1593"/>
    </location>
</feature>
<dbReference type="PANTHER" id="PTHR22692">
    <property type="entry name" value="MYOSIN VII, XV"/>
    <property type="match status" value="1"/>
</dbReference>
<dbReference type="Pfam" id="PF00373">
    <property type="entry name" value="FERM_M"/>
    <property type="match status" value="2"/>
</dbReference>
<dbReference type="Gene3D" id="1.25.40.530">
    <property type="entry name" value="MyTH4 domain"/>
    <property type="match status" value="2"/>
</dbReference>
<keyword evidence="3 11" id="KW-0728">SH3 domain</keyword>
<proteinExistence type="evidence at transcript level"/>
<keyword evidence="8 12" id="KW-0518">Myosin</keyword>
<sequence length="2187" mass="251377">MVVPQKGDFVWIENKSSTKTSQLVPIGAKIKDIVKDQITVIDDDGHEFILKPGTKIRHMHVSSLQGVDDMISLGDLNEAGILRNLLIRYKRNEIYTYTGRILVAVNPYAVLPIYTPKEIKNYKNCKIGDLSPHIFAIADNAYNNMRRVSRDQSIIISGESGAGKTESTKLILQFLAAVSGQHSWIEQQVLDSNPILEAFGNAKTIRNDNSSRFGKYIDIYFGVNGAIEGAKIDQFLLEKSRIVSQMRDERNYHVFYCMLEGLPIETRSRFGLRASDHYAYLNQAKGGRIDLTGTTDIVDFPTLHSAMKVLTFTEDECQEIFQLLAAFLHLGNINFKAKLERNMDSCEVSMDSEFNFASKLLQLDSEDLRKALTTKNIITRDDFVVTNVSIAQGINIRDALVKGIYGRLFVWIVEKINTAIYRPALSQVPKSALNAKSNSKYTSIGVLDIFGFENFDNNSFEQLCINYANENLQQFFVRHIFKMEQEEYAAELIDWQHISFTDNQETLDLIGVKNCNILALIDEESRFPKGTDHSLLNKLVNTCSKHPRFIKQKADIVKIFGIEHFAGVVHYQIDGFLEKNRDFFNADLMELIQTTKSQFLKILFEKDFKMGFDTRKRAPTLGMQFRKSLDSLMKILMEREPFFVRCIKPNEFKKKLDFDRSLCLRQLRYSGMMETIRIRKAGYPIRHEFPDFIDRYRILVPGIPSSFRCKDTRETTKLVCKNILDPKGYQIGKTKLFLKDAQDILLEDLRDKALSNRIILIQKTWRKYYHRTQFLKKKSAAIKIQTFVRMKLTRRKFIKMKKGFCLLQASFRAKVASKKLKDLKGFIRNVQRHCRGRLTRDMLKQKTKAIIKIQSQIRKFCALKKFKDLKKKDMKLKEALSLKKKDENIFKNQMSEEKAHEEAEKRHKMRLNQIHNESVADAQQQLKDNSDIKQRIAEAERRRNQPVDESEMLDEIFGSIDGYSVKSVPNSLSHAPRAFRDLELSRMNALNDVGSIFGTTMPDYLVNILDEDVSEFTFTKFAATYFQKDCDPYFSRKPLRKPLLFHSNPNHQISALAVWIAILRFMKDLPEPLVNQSRTSQANSVPIMTKIYQSLGRQFNKQDILKAAEEAEQMTNGMPYENLSMRTNRKNIVSLTLKKKSKFTDEVVNHLNDAENPLNTRTLSSLLEERPTSNLEKLHFIIGNGILIPELRDEIYCQICKQLADNPRLDSVSRGLILLNLCIGCFAPTEKFVRTLRNFIQTNFRDCAKFIVFRLQRTFSNGTRNQPPSWLELKAIKHKEPIILAVACMNGNTETIFADSASTAQELCSILSQKICLKDQFGFSLFIAILDKVSSIGSGGDHVMDAISQCEQFAKEKGQIESKAQWRLFFRKEIFTPWHNSCDDIVATDLIYHQVIRGIKFGEYRCDTDDDMCKLCAYQLRIDNVKDLSDETLHKYLPQTIIGMTKEKKKYWLALLNKAVKNLNETSRKDSISSEKLKEEIVTFARLKWPMLFSRFYEAIKFSGPSLDTNEVIFTINWTGIYLVDSNERIHLELSFPEIVAVSSSRTSRLHGQSLSLSTVKGGNYTFNCANSEDIRDLIVFFLEGLKERSHYAIVVQAFSKPDSSFLSCEKGDLLILETNDNMRGITTSDWYYGENYRTKEHGDFPADIVYILPIINFPSQNILALFSDRSFGDSYGGGSNNNHNDSRGKQHTLEEFSKIYFRTPSSGSRSFTMSLGKQVAGNLWQHSRQLLKLPLLKKLLNKEDLCQQAVSCFSAILIYMGDQPSKNYSSTEIVESIFDPCLKHEILKDEVYCQLITQITSNPNPQSEKAGWELIWLATGIMVPNSNLYRELLEVFRSASSLLALECQTRLQKTLKMGQRRYPPHAIEINAVQMGKLIQHKIYFPNESVQAFEITSNTKCKDLCQNICSKIGLKDYKGFALFVKSIDKAISMPEGDFFFDFIRQLSDWVKKHRPVKDGQLEFAYQVFFMKKLWTNTVPGLDHVADILFHYPQEVRKYLYGYHKVVIKDAIILGALILRAHCDKDVSKLQSYIESLDLLIPPDVLNRYPQTELQQKVLAQYHLSRSMSDNDAKIAFLKIIFQWPTFGSAFFEVKQSTNVNVPEKILIAINKNGVYLIHTKTKETLDYYPYSSISNWSSGNTYFNMTIGNLIHGRKLLCETPLGYKMDDLLTSYISLMLTTITKSSSN</sequence>
<keyword evidence="6 12" id="KW-0547">Nucleotide-binding</keyword>
<dbReference type="Pfam" id="PF00063">
    <property type="entry name" value="Myosin_head"/>
    <property type="match status" value="1"/>
</dbReference>
<dbReference type="CDD" id="cd01381">
    <property type="entry name" value="MYSc_Myo7"/>
    <property type="match status" value="1"/>
</dbReference>
<reference evidence="17" key="2">
    <citation type="submission" date="2018-04" db="EMBL/GenBank/DDBJ databases">
        <authorList>
            <person name="Vu H.T."/>
            <person name="Mansour S."/>
            <person name="Kucken M."/>
            <person name="Blasse C."/>
            <person name="Basquin C."/>
            <person name="Azimzadeh J."/>
            <person name="Myers E.W."/>
            <person name="Brusch L."/>
            <person name="Rink J.C."/>
        </authorList>
    </citation>
    <scope>NUCLEOTIDE SEQUENCE</scope>
    <source>
        <strain evidence="17">CIW4</strain>
    </source>
</reference>
<keyword evidence="5" id="KW-0677">Repeat</keyword>
<evidence type="ECO:0000256" key="7">
    <source>
        <dbReference type="ARBA" id="ARBA00022840"/>
    </source>
</evidence>
<dbReference type="PROSITE" id="PS50002">
    <property type="entry name" value="SH3"/>
    <property type="match status" value="1"/>
</dbReference>
<dbReference type="Pfam" id="PF00784">
    <property type="entry name" value="MyTH4"/>
    <property type="match status" value="2"/>
</dbReference>
<evidence type="ECO:0000256" key="3">
    <source>
        <dbReference type="ARBA" id="ARBA00022443"/>
    </source>
</evidence>
<dbReference type="GO" id="GO:0005524">
    <property type="term" value="F:ATP binding"/>
    <property type="evidence" value="ECO:0007669"/>
    <property type="project" value="UniProtKB-UniRule"/>
</dbReference>
<evidence type="ECO:0000259" key="16">
    <source>
        <dbReference type="PROSITE" id="PS51456"/>
    </source>
</evidence>
<dbReference type="SUPFAM" id="SSF52540">
    <property type="entry name" value="P-loop containing nucleoside triphosphate hydrolases"/>
    <property type="match status" value="1"/>
</dbReference>